<dbReference type="Proteomes" id="UP000593765">
    <property type="component" value="Chromosome"/>
</dbReference>
<dbReference type="PANTHER" id="PTHR12935">
    <property type="entry name" value="GAMMA-GLUTAMYLCYCLOTRANSFERASE"/>
    <property type="match status" value="1"/>
</dbReference>
<sequence>MRYVPLQAGAASAASGMWYFAYGSNLNSKAVVEWSRHFGHKPPPMKPGRPAVLDNYRLSFPIFSEYWGGGIGDIVYDPGKYVMGAVFDLSDTDLAILDLKVQRKLDTGGKEIGVYRRIEVDVAPLGKGKPVKAITYQGVSVERYHIPPTQHYMDLVIQGAYSFGLSMMWISYLQSFSTQQGRKPRPPGTGDADPRL</sequence>
<protein>
    <submittedName>
        <fullName evidence="3">Gamma-glutamylcyclotransferase</fullName>
    </submittedName>
</protein>
<evidence type="ECO:0000313" key="4">
    <source>
        <dbReference type="Proteomes" id="UP000593765"/>
    </source>
</evidence>
<feature type="binding site" evidence="2">
    <location>
        <position position="152"/>
    </location>
    <ligand>
        <name>substrate</name>
    </ligand>
</feature>
<keyword evidence="4" id="KW-1185">Reference proteome</keyword>
<dbReference type="AlphaFoldDB" id="A0A7M2WU58"/>
<dbReference type="EMBL" id="CP063458">
    <property type="protein sequence ID" value="QOV88070.1"/>
    <property type="molecule type" value="Genomic_DNA"/>
</dbReference>
<evidence type="ECO:0000256" key="1">
    <source>
        <dbReference type="ARBA" id="ARBA00023239"/>
    </source>
</evidence>
<dbReference type="GO" id="GO:0003839">
    <property type="term" value="F:gamma-glutamylcyclotransferase activity"/>
    <property type="evidence" value="ECO:0007669"/>
    <property type="project" value="InterPro"/>
</dbReference>
<reference evidence="3 4" key="1">
    <citation type="submission" date="2020-10" db="EMBL/GenBank/DDBJ databases">
        <title>Wide distribution of Phycisphaera-like planctomycetes from WD2101 soil group in peatlands and genome analysis of the first cultivated representative.</title>
        <authorList>
            <person name="Dedysh S.N."/>
            <person name="Beletsky A.V."/>
            <person name="Ivanova A."/>
            <person name="Kulichevskaya I.S."/>
            <person name="Suzina N.E."/>
            <person name="Philippov D.A."/>
            <person name="Rakitin A.L."/>
            <person name="Mardanov A.V."/>
            <person name="Ravin N.V."/>
        </authorList>
    </citation>
    <scope>NUCLEOTIDE SEQUENCE [LARGE SCALE GENOMIC DNA]</scope>
    <source>
        <strain evidence="3 4">M1803</strain>
    </source>
</reference>
<keyword evidence="1" id="KW-0456">Lyase</keyword>
<dbReference type="PANTHER" id="PTHR12935:SF0">
    <property type="entry name" value="GAMMA-GLUTAMYLCYCLOTRANSFERASE"/>
    <property type="match status" value="1"/>
</dbReference>
<accession>A0A7M2WU58</accession>
<proteinExistence type="predicted"/>
<dbReference type="Gene3D" id="3.10.490.10">
    <property type="entry name" value="Gamma-glutamyl cyclotransferase-like"/>
    <property type="match status" value="1"/>
</dbReference>
<dbReference type="SUPFAM" id="SSF110857">
    <property type="entry name" value="Gamma-glutamyl cyclotransferase-like"/>
    <property type="match status" value="1"/>
</dbReference>
<name>A0A7M2WU58_9BACT</name>
<feature type="binding site" evidence="2">
    <location>
        <begin position="19"/>
        <end position="24"/>
    </location>
    <ligand>
        <name>substrate</name>
    </ligand>
</feature>
<dbReference type="CDD" id="cd06661">
    <property type="entry name" value="GGCT_like"/>
    <property type="match status" value="1"/>
</dbReference>
<dbReference type="KEGG" id="hbs:IPV69_17615"/>
<organism evidence="3 4">
    <name type="scientific">Humisphaera borealis</name>
    <dbReference type="NCBI Taxonomy" id="2807512"/>
    <lineage>
        <taxon>Bacteria</taxon>
        <taxon>Pseudomonadati</taxon>
        <taxon>Planctomycetota</taxon>
        <taxon>Phycisphaerae</taxon>
        <taxon>Tepidisphaerales</taxon>
        <taxon>Tepidisphaeraceae</taxon>
        <taxon>Humisphaera</taxon>
    </lineage>
</organism>
<dbReference type="InterPro" id="IPR036568">
    <property type="entry name" value="GGCT-like_sf"/>
</dbReference>
<evidence type="ECO:0000256" key="2">
    <source>
        <dbReference type="PIRSR" id="PIRSR617939-2"/>
    </source>
</evidence>
<evidence type="ECO:0000313" key="3">
    <source>
        <dbReference type="EMBL" id="QOV88070.1"/>
    </source>
</evidence>
<dbReference type="InterPro" id="IPR017939">
    <property type="entry name" value="G-Glutamylcylcotransferase"/>
</dbReference>
<dbReference type="InterPro" id="IPR013024">
    <property type="entry name" value="GGCT-like"/>
</dbReference>
<gene>
    <name evidence="3" type="ORF">IPV69_17615</name>
</gene>
<dbReference type="Pfam" id="PF13772">
    <property type="entry name" value="AIG2_2"/>
    <property type="match status" value="1"/>
</dbReference>